<dbReference type="PROSITE" id="PS51471">
    <property type="entry name" value="FE2OG_OXY"/>
    <property type="match status" value="1"/>
</dbReference>
<dbReference type="PANTHER" id="PTHR47990">
    <property type="entry name" value="2-OXOGLUTARATE (2OG) AND FE(II)-DEPENDENT OXYGENASE SUPERFAMILY PROTEIN-RELATED"/>
    <property type="match status" value="1"/>
</dbReference>
<dbReference type="SUPFAM" id="SSF51197">
    <property type="entry name" value="Clavaminate synthase-like"/>
    <property type="match status" value="1"/>
</dbReference>
<evidence type="ECO:0000259" key="3">
    <source>
        <dbReference type="PROSITE" id="PS51471"/>
    </source>
</evidence>
<dbReference type="PRINTS" id="PR00682">
    <property type="entry name" value="IPNSYNTHASE"/>
</dbReference>
<accession>A0AA39UB48</accession>
<dbReference type="Pfam" id="PF03171">
    <property type="entry name" value="2OG-FeII_Oxy"/>
    <property type="match status" value="1"/>
</dbReference>
<dbReference type="InterPro" id="IPR005123">
    <property type="entry name" value="Oxoglu/Fe-dep_dioxygenase_dom"/>
</dbReference>
<dbReference type="EMBL" id="JAFEKC020000008">
    <property type="protein sequence ID" value="KAK0513071.1"/>
    <property type="molecule type" value="Genomic_DNA"/>
</dbReference>
<dbReference type="InterPro" id="IPR050231">
    <property type="entry name" value="Iron_ascorbate_oxido_reductase"/>
</dbReference>
<evidence type="ECO:0000256" key="1">
    <source>
        <dbReference type="ARBA" id="ARBA00008056"/>
    </source>
</evidence>
<comment type="caution">
    <text evidence="4">The sequence shown here is derived from an EMBL/GenBank/DDBJ whole genome shotgun (WGS) entry which is preliminary data.</text>
</comment>
<dbReference type="AlphaFoldDB" id="A0AA39UB48"/>
<comment type="similarity">
    <text evidence="1 2">Belongs to the iron/ascorbate-dependent oxidoreductase family.</text>
</comment>
<evidence type="ECO:0000256" key="2">
    <source>
        <dbReference type="RuleBase" id="RU003682"/>
    </source>
</evidence>
<dbReference type="Pfam" id="PF14226">
    <property type="entry name" value="DIOX_N"/>
    <property type="match status" value="1"/>
</dbReference>
<feature type="domain" description="Fe2OG dioxygenase" evidence="3">
    <location>
        <begin position="189"/>
        <end position="293"/>
    </location>
</feature>
<evidence type="ECO:0000313" key="5">
    <source>
        <dbReference type="Proteomes" id="UP001166286"/>
    </source>
</evidence>
<organism evidence="4 5">
    <name type="scientific">Cladonia borealis</name>
    <dbReference type="NCBI Taxonomy" id="184061"/>
    <lineage>
        <taxon>Eukaryota</taxon>
        <taxon>Fungi</taxon>
        <taxon>Dikarya</taxon>
        <taxon>Ascomycota</taxon>
        <taxon>Pezizomycotina</taxon>
        <taxon>Lecanoromycetes</taxon>
        <taxon>OSLEUM clade</taxon>
        <taxon>Lecanoromycetidae</taxon>
        <taxon>Lecanorales</taxon>
        <taxon>Lecanorineae</taxon>
        <taxon>Cladoniaceae</taxon>
        <taxon>Cladonia</taxon>
    </lineage>
</organism>
<keyword evidence="5" id="KW-1185">Reference proteome</keyword>
<dbReference type="InterPro" id="IPR026992">
    <property type="entry name" value="DIOX_N"/>
</dbReference>
<keyword evidence="2" id="KW-0479">Metal-binding</keyword>
<name>A0AA39UB48_9LECA</name>
<reference evidence="4" key="1">
    <citation type="submission" date="2023-03" db="EMBL/GenBank/DDBJ databases">
        <title>Complete genome of Cladonia borealis.</title>
        <authorList>
            <person name="Park H."/>
        </authorList>
    </citation>
    <scope>NUCLEOTIDE SEQUENCE</scope>
    <source>
        <strain evidence="4">ANT050790</strain>
    </source>
</reference>
<keyword evidence="2" id="KW-0560">Oxidoreductase</keyword>
<dbReference type="GO" id="GO:0046872">
    <property type="term" value="F:metal ion binding"/>
    <property type="evidence" value="ECO:0007669"/>
    <property type="project" value="UniProtKB-KW"/>
</dbReference>
<dbReference type="InterPro" id="IPR027443">
    <property type="entry name" value="IPNS-like_sf"/>
</dbReference>
<protein>
    <recommendedName>
        <fullName evidence="3">Fe2OG dioxygenase domain-containing protein</fullName>
    </recommendedName>
</protein>
<gene>
    <name evidence="4" type="ORF">JMJ35_004057</name>
</gene>
<dbReference type="Gene3D" id="2.60.120.330">
    <property type="entry name" value="B-lactam Antibiotic, Isopenicillin N Synthase, Chain"/>
    <property type="match status" value="1"/>
</dbReference>
<dbReference type="InterPro" id="IPR044861">
    <property type="entry name" value="IPNS-like_FE2OG_OXY"/>
</dbReference>
<keyword evidence="2" id="KW-0408">Iron</keyword>
<proteinExistence type="inferred from homology"/>
<evidence type="ECO:0000313" key="4">
    <source>
        <dbReference type="EMBL" id="KAK0513071.1"/>
    </source>
</evidence>
<dbReference type="Proteomes" id="UP001166286">
    <property type="component" value="Unassembled WGS sequence"/>
</dbReference>
<dbReference type="GO" id="GO:0044283">
    <property type="term" value="P:small molecule biosynthetic process"/>
    <property type="evidence" value="ECO:0007669"/>
    <property type="project" value="UniProtKB-ARBA"/>
</dbReference>
<dbReference type="GO" id="GO:0016491">
    <property type="term" value="F:oxidoreductase activity"/>
    <property type="evidence" value="ECO:0007669"/>
    <property type="project" value="UniProtKB-KW"/>
</dbReference>
<sequence length="330" mass="36633">MASLSMDGKDNSFVPSIDISPFLSDPNSPSVSYIVEKVRGACIKTGFFQITGHGLSEEVQKELFQASQKFFALPMQEKLKLDAQKQTSRRGYDVLASQTYHADILPDLKEGFYVGHDLSPEDPAVRAQRFFMGPNVWPDEALLASKDFREPVERYFAAVNGLALKLLELIARTLPYGPDIFSRFSTGYVVAPLRMLHYPPAKPVAGNGTQLGAGPHTDFGAITLLLQDDNPGLEVFNTQRNVFVPIEPTPGALVFNVGDMLSAWTRGEYKSSVHRVINKRPTDRYSVAFFFDGNLDCSLDPLDGSGSVTENWTVEKHMIKRITDSYGKKD</sequence>